<keyword evidence="1" id="KW-0812">Transmembrane</keyword>
<dbReference type="SUPFAM" id="SSF51735">
    <property type="entry name" value="NAD(P)-binding Rossmann-fold domains"/>
    <property type="match status" value="1"/>
</dbReference>
<organism evidence="2 3">
    <name type="scientific">Sphingobacterium olei</name>
    <dbReference type="NCBI Taxonomy" id="2571155"/>
    <lineage>
        <taxon>Bacteria</taxon>
        <taxon>Pseudomonadati</taxon>
        <taxon>Bacteroidota</taxon>
        <taxon>Sphingobacteriia</taxon>
        <taxon>Sphingobacteriales</taxon>
        <taxon>Sphingobacteriaceae</taxon>
        <taxon>Sphingobacterium</taxon>
    </lineage>
</organism>
<dbReference type="Gene3D" id="3.40.50.720">
    <property type="entry name" value="NAD(P)-binding Rossmann-like Domain"/>
    <property type="match status" value="1"/>
</dbReference>
<dbReference type="InterPro" id="IPR036291">
    <property type="entry name" value="NAD(P)-bd_dom_sf"/>
</dbReference>
<keyword evidence="1" id="KW-1133">Transmembrane helix</keyword>
<proteinExistence type="predicted"/>
<evidence type="ECO:0000313" key="2">
    <source>
        <dbReference type="EMBL" id="TJZ53824.1"/>
    </source>
</evidence>
<protein>
    <submittedName>
        <fullName evidence="2">DUF2798 domain-containing protein</fullName>
    </submittedName>
</protein>
<feature type="transmembrane region" description="Helical" evidence="1">
    <location>
        <begin position="37"/>
        <end position="54"/>
    </location>
</feature>
<reference evidence="2 3" key="1">
    <citation type="submission" date="2019-04" db="EMBL/GenBank/DDBJ databases">
        <title>Sphingobacterium olei sp. nov., isolated from oil-contaminated soil.</title>
        <authorList>
            <person name="Liu B."/>
        </authorList>
    </citation>
    <scope>NUCLEOTIDE SEQUENCE [LARGE SCALE GENOMIC DNA]</scope>
    <source>
        <strain evidence="2 3">HAL-9</strain>
    </source>
</reference>
<gene>
    <name evidence="2" type="ORF">FAZ15_16795</name>
</gene>
<evidence type="ECO:0000256" key="1">
    <source>
        <dbReference type="SAM" id="Phobius"/>
    </source>
</evidence>
<keyword evidence="1" id="KW-0472">Membrane</keyword>
<dbReference type="EMBL" id="SUME01000007">
    <property type="protein sequence ID" value="TJZ53824.1"/>
    <property type="molecule type" value="Genomic_DNA"/>
</dbReference>
<sequence>MVKKSDGLKDKTILITDGTSGIGLEAARQFLVAGAKVIAYLVVIPCILLIAPIIEKVVNRLIKN</sequence>
<accession>A0A4U0NU87</accession>
<evidence type="ECO:0000313" key="3">
    <source>
        <dbReference type="Proteomes" id="UP000306808"/>
    </source>
</evidence>
<dbReference type="Proteomes" id="UP000306808">
    <property type="component" value="Unassembled WGS sequence"/>
</dbReference>
<keyword evidence="3" id="KW-1185">Reference proteome</keyword>
<dbReference type="OrthoDB" id="9810734at2"/>
<name>A0A4U0NU87_9SPHI</name>
<comment type="caution">
    <text evidence="2">The sequence shown here is derived from an EMBL/GenBank/DDBJ whole genome shotgun (WGS) entry which is preliminary data.</text>
</comment>
<dbReference type="AlphaFoldDB" id="A0A4U0NU87"/>